<evidence type="ECO:0000313" key="2">
    <source>
        <dbReference type="Proteomes" id="UP000467214"/>
    </source>
</evidence>
<reference evidence="1 2" key="1">
    <citation type="submission" date="2019-12" db="EMBL/GenBank/DDBJ databases">
        <title>Neisseriaceae gen. nov. sp. Genome sequencing and assembly.</title>
        <authorList>
            <person name="Liu Z."/>
            <person name="Li A."/>
        </authorList>
    </citation>
    <scope>NUCLEOTIDE SEQUENCE [LARGE SCALE GENOMIC DNA]</scope>
    <source>
        <strain evidence="1 2">B2N2-7</strain>
    </source>
</reference>
<dbReference type="EMBL" id="WSSB01000008">
    <property type="protein sequence ID" value="MXR37241.1"/>
    <property type="molecule type" value="Genomic_DNA"/>
</dbReference>
<keyword evidence="2" id="KW-1185">Reference proteome</keyword>
<name>A0A845BRX1_9NEIS</name>
<protein>
    <submittedName>
        <fullName evidence="1">Uncharacterized protein</fullName>
    </submittedName>
</protein>
<accession>A0A845BRX1</accession>
<sequence>MGIRDIERSMGPLECAAIEMLHPSSERLYRRLRRLVDRESGMVGNRPDNQASYAMLAQFARWDPPQGSKRSPWLATRRQTECAVDEMVRCGLVERVQLPDMQMRLCLRFPLVLQDSCALFDDRVMNVPLESTDERVSPSPAPQVFAMPERAVEAVLEGQDDRAISSHLDRDEMNARATPFDEHWATADDVVSLSTSGLAAADAVAVLRQQLAKHNMVPDGRFMRAVQPLITICQQRPVSRTEILCAFDDALTRKVGNTTAYAVKIIESGSLIELPSCATRTSSRAGSSRHSPAGGRGRVSAVESFMQEAWQ</sequence>
<comment type="caution">
    <text evidence="1">The sequence shown here is derived from an EMBL/GenBank/DDBJ whole genome shotgun (WGS) entry which is preliminary data.</text>
</comment>
<evidence type="ECO:0000313" key="1">
    <source>
        <dbReference type="EMBL" id="MXR37241.1"/>
    </source>
</evidence>
<proteinExistence type="predicted"/>
<dbReference type="AlphaFoldDB" id="A0A845BRX1"/>
<gene>
    <name evidence="1" type="ORF">GQF02_09680</name>
</gene>
<dbReference type="RefSeq" id="WP_160796727.1">
    <property type="nucleotide sequence ID" value="NZ_WSSB01000008.1"/>
</dbReference>
<dbReference type="Proteomes" id="UP000467214">
    <property type="component" value="Unassembled WGS sequence"/>
</dbReference>
<organism evidence="1 2">
    <name type="scientific">Craterilacuibacter sinensis</name>
    <dbReference type="NCBI Taxonomy" id="2686017"/>
    <lineage>
        <taxon>Bacteria</taxon>
        <taxon>Pseudomonadati</taxon>
        <taxon>Pseudomonadota</taxon>
        <taxon>Betaproteobacteria</taxon>
        <taxon>Neisseriales</taxon>
        <taxon>Neisseriaceae</taxon>
        <taxon>Craterilacuibacter</taxon>
    </lineage>
</organism>